<protein>
    <recommendedName>
        <fullName evidence="5">Cytochrome c domain-containing protein</fullName>
    </recommendedName>
</protein>
<dbReference type="Proteomes" id="UP000503447">
    <property type="component" value="Chromosome"/>
</dbReference>
<dbReference type="SUPFAM" id="SSF48371">
    <property type="entry name" value="ARM repeat"/>
    <property type="match status" value="1"/>
</dbReference>
<evidence type="ECO:0000256" key="1">
    <source>
        <dbReference type="SAM" id="Coils"/>
    </source>
</evidence>
<proteinExistence type="predicted"/>
<feature type="region of interest" description="Disordered" evidence="2">
    <location>
        <begin position="418"/>
        <end position="447"/>
    </location>
</feature>
<sequence length="447" mass="49307">MPRPLRMGRWVAVVLAVGAYGASPRAAGAGDQPADKQEAPRLEAPFKRRKPTTEEELRRQLRDVPEAGFDQQAAGELYAPIVQSLKANPSQNSPPADLGMKALQEKARRDKRPDAALLPWLPGPDNVLAKEEAEQLQNLSLKLRTELRRAATRNRSGAEKLPPALLASDWTKPPAVPTVTQMLQTEPTDVRLLLVDVLARTVGKEAGVALAKRAVFDLSPEVRGRAVRALALRPADEYTRVLYDGFRYPWPAAADHAAEAAAELKRFDMVPELMKLLTEPDPRLPFKVGQGYAVREVVRVNHLCNCVLCHAPSLERDDRVRGPVPSPGERFEPYYSRRSDGLFVRADLTYLRQDFSVVQPVAAPGKWPAEQRYDYLVRTRPLSASEQAEFQKAEAEGTLPKGSPQRGAVLFALNELTGKGNGNAVQDGIDGAWGPESRPRTQQPDPK</sequence>
<feature type="region of interest" description="Disordered" evidence="2">
    <location>
        <begin position="23"/>
        <end position="66"/>
    </location>
</feature>
<feature type="compositionally biased region" description="Basic and acidic residues" evidence="2">
    <location>
        <begin position="33"/>
        <end position="65"/>
    </location>
</feature>
<dbReference type="EMBL" id="CP053452">
    <property type="protein sequence ID" value="QJW94066.1"/>
    <property type="molecule type" value="Genomic_DNA"/>
</dbReference>
<dbReference type="AlphaFoldDB" id="A0A6M5YL98"/>
<gene>
    <name evidence="3" type="ORF">FTUN_1585</name>
</gene>
<evidence type="ECO:0000256" key="2">
    <source>
        <dbReference type="SAM" id="MobiDB-lite"/>
    </source>
</evidence>
<reference evidence="4" key="1">
    <citation type="submission" date="2020-05" db="EMBL/GenBank/DDBJ databases">
        <title>Frigoriglobus tundricola gen. nov., sp. nov., a psychrotolerant cellulolytic planctomycete of the family Gemmataceae with two divergent copies of 16S rRNA gene.</title>
        <authorList>
            <person name="Kulichevskaya I.S."/>
            <person name="Ivanova A.A."/>
            <person name="Naumoff D.G."/>
            <person name="Beletsky A.V."/>
            <person name="Rijpstra W.I.C."/>
            <person name="Sinninghe Damste J.S."/>
            <person name="Mardanov A.V."/>
            <person name="Ravin N.V."/>
            <person name="Dedysh S.N."/>
        </authorList>
    </citation>
    <scope>NUCLEOTIDE SEQUENCE [LARGE SCALE GENOMIC DNA]</scope>
    <source>
        <strain evidence="4">PL17</strain>
    </source>
</reference>
<dbReference type="KEGG" id="ftj:FTUN_1585"/>
<organism evidence="3 4">
    <name type="scientific">Frigoriglobus tundricola</name>
    <dbReference type="NCBI Taxonomy" id="2774151"/>
    <lineage>
        <taxon>Bacteria</taxon>
        <taxon>Pseudomonadati</taxon>
        <taxon>Planctomycetota</taxon>
        <taxon>Planctomycetia</taxon>
        <taxon>Gemmatales</taxon>
        <taxon>Gemmataceae</taxon>
        <taxon>Frigoriglobus</taxon>
    </lineage>
</organism>
<name>A0A6M5YL98_9BACT</name>
<feature type="coiled-coil region" evidence="1">
    <location>
        <begin position="126"/>
        <end position="153"/>
    </location>
</feature>
<evidence type="ECO:0000313" key="4">
    <source>
        <dbReference type="Proteomes" id="UP000503447"/>
    </source>
</evidence>
<keyword evidence="4" id="KW-1185">Reference proteome</keyword>
<evidence type="ECO:0008006" key="5">
    <source>
        <dbReference type="Google" id="ProtNLM"/>
    </source>
</evidence>
<accession>A0A6M5YL98</accession>
<keyword evidence="1" id="KW-0175">Coiled coil</keyword>
<dbReference type="RefSeq" id="WP_171470146.1">
    <property type="nucleotide sequence ID" value="NZ_CP053452.2"/>
</dbReference>
<dbReference type="Gene3D" id="1.25.10.10">
    <property type="entry name" value="Leucine-rich Repeat Variant"/>
    <property type="match status" value="1"/>
</dbReference>
<dbReference type="InterPro" id="IPR016024">
    <property type="entry name" value="ARM-type_fold"/>
</dbReference>
<evidence type="ECO:0000313" key="3">
    <source>
        <dbReference type="EMBL" id="QJW94066.1"/>
    </source>
</evidence>
<dbReference type="InterPro" id="IPR011989">
    <property type="entry name" value="ARM-like"/>
</dbReference>